<accession>A0A4P9CA03</accession>
<dbReference type="SMART" id="SM00382">
    <property type="entry name" value="AAA"/>
    <property type="match status" value="1"/>
</dbReference>
<dbReference type="InterPro" id="IPR003593">
    <property type="entry name" value="AAA+_ATPase"/>
</dbReference>
<evidence type="ECO:0000256" key="3">
    <source>
        <dbReference type="ARBA" id="ARBA00022741"/>
    </source>
</evidence>
<dbReference type="EMBL" id="CP029487">
    <property type="protein sequence ID" value="QCT72437.1"/>
    <property type="molecule type" value="Genomic_DNA"/>
</dbReference>
<evidence type="ECO:0000259" key="5">
    <source>
        <dbReference type="PROSITE" id="PS50893"/>
    </source>
</evidence>
<proteinExistence type="inferred from homology"/>
<evidence type="ECO:0000313" key="6">
    <source>
        <dbReference type="EMBL" id="QCT72437.1"/>
    </source>
</evidence>
<dbReference type="InterPro" id="IPR003439">
    <property type="entry name" value="ABC_transporter-like_ATP-bd"/>
</dbReference>
<protein>
    <submittedName>
        <fullName evidence="6">ABC transporter ATP-binding protein</fullName>
    </submittedName>
</protein>
<evidence type="ECO:0000256" key="1">
    <source>
        <dbReference type="ARBA" id="ARBA00005417"/>
    </source>
</evidence>
<name>A0A4P9CA03_EUBML</name>
<dbReference type="FunFam" id="3.40.50.300:FF:000016">
    <property type="entry name" value="Oligopeptide ABC transporter ATP-binding component"/>
    <property type="match status" value="1"/>
</dbReference>
<dbReference type="CDD" id="cd03257">
    <property type="entry name" value="ABC_NikE_OppD_transporters"/>
    <property type="match status" value="1"/>
</dbReference>
<evidence type="ECO:0000256" key="2">
    <source>
        <dbReference type="ARBA" id="ARBA00022448"/>
    </source>
</evidence>
<dbReference type="InterPro" id="IPR013563">
    <property type="entry name" value="Oligopep_ABC_C"/>
</dbReference>
<keyword evidence="7" id="KW-1185">Reference proteome</keyword>
<keyword evidence="3" id="KW-0547">Nucleotide-binding</keyword>
<dbReference type="GO" id="GO:0015833">
    <property type="term" value="P:peptide transport"/>
    <property type="evidence" value="ECO:0007669"/>
    <property type="project" value="InterPro"/>
</dbReference>
<keyword evidence="4 6" id="KW-0067">ATP-binding</keyword>
<comment type="similarity">
    <text evidence="1">Belongs to the ABC transporter superfamily.</text>
</comment>
<dbReference type="Pfam" id="PF08352">
    <property type="entry name" value="oligo_HPY"/>
    <property type="match status" value="1"/>
</dbReference>
<dbReference type="SUPFAM" id="SSF52540">
    <property type="entry name" value="P-loop containing nucleoside triphosphate hydrolases"/>
    <property type="match status" value="1"/>
</dbReference>
<sequence>MSEKHEIVLETRELTKCFHAPGGRTLKACDSVSLTARCGETLGIVGESGCGKSTFVKMLVQLEKPTSGAIYFRGKDIAGFSGEAARQNRRHIQMVFQDPAASFSPKMRVGDIITEPLMNFGMITRKQRMEKAAALLEMVELDADFMSRYPHNMSGGQLQRVGIARALALNPEVLVCDEATSALDVSIQKKIVALLTRLQREKNIAMLFICHDMALVQSLSHRLAVMYLGNIVETVPGGQLCEAAMHPYTQALLGSVFSLHMDCCQKIETIDGDPPSPLDLPPGCPFAGRCQKCMPVCKTNKPVLKDVAPGHQVACHLY</sequence>
<dbReference type="PANTHER" id="PTHR43776">
    <property type="entry name" value="TRANSPORT ATP-BINDING PROTEIN"/>
    <property type="match status" value="1"/>
</dbReference>
<feature type="domain" description="ABC transporter" evidence="5">
    <location>
        <begin position="9"/>
        <end position="253"/>
    </location>
</feature>
<dbReference type="InterPro" id="IPR027417">
    <property type="entry name" value="P-loop_NTPase"/>
</dbReference>
<dbReference type="InterPro" id="IPR017871">
    <property type="entry name" value="ABC_transporter-like_CS"/>
</dbReference>
<dbReference type="PROSITE" id="PS50893">
    <property type="entry name" value="ABC_TRANSPORTER_2"/>
    <property type="match status" value="1"/>
</dbReference>
<dbReference type="GO" id="GO:0055085">
    <property type="term" value="P:transmembrane transport"/>
    <property type="evidence" value="ECO:0007669"/>
    <property type="project" value="UniProtKB-ARBA"/>
</dbReference>
<dbReference type="PROSITE" id="PS00211">
    <property type="entry name" value="ABC_TRANSPORTER_1"/>
    <property type="match status" value="1"/>
</dbReference>
<organism evidence="6 7">
    <name type="scientific">Eubacterium maltosivorans</name>
    <dbReference type="NCBI Taxonomy" id="2041044"/>
    <lineage>
        <taxon>Bacteria</taxon>
        <taxon>Bacillati</taxon>
        <taxon>Bacillota</taxon>
        <taxon>Clostridia</taxon>
        <taxon>Eubacteriales</taxon>
        <taxon>Eubacteriaceae</taxon>
        <taxon>Eubacterium</taxon>
    </lineage>
</organism>
<gene>
    <name evidence="6" type="ORF">CPZ25_014220</name>
</gene>
<dbReference type="KEGG" id="emt:CPZ25_014220"/>
<keyword evidence="2" id="KW-0813">Transport</keyword>
<dbReference type="Gene3D" id="3.40.50.300">
    <property type="entry name" value="P-loop containing nucleotide triphosphate hydrolases"/>
    <property type="match status" value="1"/>
</dbReference>
<dbReference type="PANTHER" id="PTHR43776:SF8">
    <property type="entry name" value="ABC TRANSPORTER, ATP-BINDING PROTEIN"/>
    <property type="match status" value="1"/>
</dbReference>
<reference evidence="6 7" key="1">
    <citation type="submission" date="2018-05" db="EMBL/GenBank/DDBJ databases">
        <title>Genome comparison of Eubacterium sp.</title>
        <authorList>
            <person name="Feng Y."/>
            <person name="Sanchez-Andrea I."/>
            <person name="Stams A.J.M."/>
            <person name="De Vos W.M."/>
        </authorList>
    </citation>
    <scope>NUCLEOTIDE SEQUENCE [LARGE SCALE GENOMIC DNA]</scope>
    <source>
        <strain evidence="6 7">YI</strain>
    </source>
</reference>
<dbReference type="Pfam" id="PF00005">
    <property type="entry name" value="ABC_tran"/>
    <property type="match status" value="1"/>
</dbReference>
<dbReference type="NCBIfam" id="TIGR01727">
    <property type="entry name" value="oligo_HPY"/>
    <property type="match status" value="1"/>
</dbReference>
<dbReference type="InterPro" id="IPR050319">
    <property type="entry name" value="ABC_transp_ATP-bind"/>
</dbReference>
<evidence type="ECO:0000313" key="7">
    <source>
        <dbReference type="Proteomes" id="UP000218387"/>
    </source>
</evidence>
<evidence type="ECO:0000256" key="4">
    <source>
        <dbReference type="ARBA" id="ARBA00022840"/>
    </source>
</evidence>
<dbReference type="GO" id="GO:0005524">
    <property type="term" value="F:ATP binding"/>
    <property type="evidence" value="ECO:0007669"/>
    <property type="project" value="UniProtKB-KW"/>
</dbReference>
<dbReference type="Proteomes" id="UP000218387">
    <property type="component" value="Chromosome"/>
</dbReference>
<dbReference type="GO" id="GO:0016887">
    <property type="term" value="F:ATP hydrolysis activity"/>
    <property type="evidence" value="ECO:0007669"/>
    <property type="project" value="InterPro"/>
</dbReference>
<dbReference type="AlphaFoldDB" id="A0A4P9CA03"/>